<dbReference type="PRINTS" id="PR00081">
    <property type="entry name" value="GDHRDH"/>
</dbReference>
<protein>
    <submittedName>
        <fullName evidence="3">Glucose 1-dehydrogenase</fullName>
        <ecNumber evidence="3">1.1.1.47</ecNumber>
    </submittedName>
</protein>
<dbReference type="Gene3D" id="3.40.50.720">
    <property type="entry name" value="NAD(P)-binding Rossmann-like Domain"/>
    <property type="match status" value="1"/>
</dbReference>
<dbReference type="Pfam" id="PF13561">
    <property type="entry name" value="adh_short_C2"/>
    <property type="match status" value="1"/>
</dbReference>
<reference evidence="3 4" key="1">
    <citation type="submission" date="2020-12" db="EMBL/GenBank/DDBJ databases">
        <title>WGS of Thermoactinomyces spp.</title>
        <authorList>
            <person name="Cheng K."/>
        </authorList>
    </citation>
    <scope>NUCLEOTIDE SEQUENCE [LARGE SCALE GENOMIC DNA]</scope>
    <source>
        <strain evidence="4">CICC 10671\DSM 43846</strain>
    </source>
</reference>
<dbReference type="NCBIfam" id="NF005559">
    <property type="entry name" value="PRK07231.1"/>
    <property type="match status" value="1"/>
</dbReference>
<evidence type="ECO:0000256" key="2">
    <source>
        <dbReference type="ARBA" id="ARBA00023002"/>
    </source>
</evidence>
<name>A0A8I1ACT0_THEIN</name>
<evidence type="ECO:0000313" key="3">
    <source>
        <dbReference type="EMBL" id="MBH8595462.1"/>
    </source>
</evidence>
<dbReference type="CDD" id="cd05359">
    <property type="entry name" value="ChcA_like_SDR_c"/>
    <property type="match status" value="1"/>
</dbReference>
<dbReference type="FunFam" id="3.40.50.720:FF:000084">
    <property type="entry name" value="Short-chain dehydrogenase reductase"/>
    <property type="match status" value="1"/>
</dbReference>
<dbReference type="SUPFAM" id="SSF51735">
    <property type="entry name" value="NAD(P)-binding Rossmann-fold domains"/>
    <property type="match status" value="1"/>
</dbReference>
<dbReference type="Proteomes" id="UP000633619">
    <property type="component" value="Unassembled WGS sequence"/>
</dbReference>
<dbReference type="EMBL" id="JAECVW010000004">
    <property type="protein sequence ID" value="MBH8595462.1"/>
    <property type="molecule type" value="Genomic_DNA"/>
</dbReference>
<gene>
    <name evidence="3" type="ORF">I8U20_08970</name>
</gene>
<comment type="caution">
    <text evidence="3">The sequence shown here is derived from an EMBL/GenBank/DDBJ whole genome shotgun (WGS) entry which is preliminary data.</text>
</comment>
<evidence type="ECO:0000256" key="1">
    <source>
        <dbReference type="ARBA" id="ARBA00006484"/>
    </source>
</evidence>
<dbReference type="GO" id="GO:0008206">
    <property type="term" value="P:bile acid metabolic process"/>
    <property type="evidence" value="ECO:0007669"/>
    <property type="project" value="UniProtKB-ARBA"/>
</dbReference>
<proteinExistence type="inferred from homology"/>
<dbReference type="AlphaFoldDB" id="A0A8I1ACT0"/>
<organism evidence="3 4">
    <name type="scientific">Thermoactinomyces intermedius</name>
    <dbReference type="NCBI Taxonomy" id="2024"/>
    <lineage>
        <taxon>Bacteria</taxon>
        <taxon>Bacillati</taxon>
        <taxon>Bacillota</taxon>
        <taxon>Bacilli</taxon>
        <taxon>Bacillales</taxon>
        <taxon>Thermoactinomycetaceae</taxon>
        <taxon>Thermoactinomyces</taxon>
    </lineage>
</organism>
<dbReference type="InterPro" id="IPR036291">
    <property type="entry name" value="NAD(P)-bd_dom_sf"/>
</dbReference>
<comment type="similarity">
    <text evidence="1">Belongs to the short-chain dehydrogenases/reductases (SDR) family.</text>
</comment>
<dbReference type="GO" id="GO:0047936">
    <property type="term" value="F:glucose 1-dehydrogenase [NAD(P)+] activity"/>
    <property type="evidence" value="ECO:0007669"/>
    <property type="project" value="UniProtKB-EC"/>
</dbReference>
<dbReference type="PANTHER" id="PTHR48107:SF7">
    <property type="entry name" value="RE15974P"/>
    <property type="match status" value="1"/>
</dbReference>
<keyword evidence="2 3" id="KW-0560">Oxidoreductase</keyword>
<evidence type="ECO:0000313" key="4">
    <source>
        <dbReference type="Proteomes" id="UP000633619"/>
    </source>
</evidence>
<accession>A0A8I1ACT0</accession>
<sequence>MKPLNDKVAVITGSSRGIGAATAVLFAKAGADVVINYHHSEKEALQVLEKVENVGRKGIVVQADVRKEEDVKKLVDRAVQAFGKVDILINNANIAFAVKPFLEMSWEEFSVKLNDEMRSAFHLCQEVVPYMEKQGGGKIVLISSGLSRTPAPGFVAHGTAKAAIVSFAKYLALELGPKNIRTNVIAPGLVLTDATKDQPKEMHESIRNVTPLRRLAEPEDVAGAVLSLVADWNSFMNGAYLPVNGGNDMD</sequence>
<dbReference type="InterPro" id="IPR002347">
    <property type="entry name" value="SDR_fam"/>
</dbReference>
<dbReference type="EC" id="1.1.1.47" evidence="3"/>
<dbReference type="RefSeq" id="WP_181732125.1">
    <property type="nucleotide sequence ID" value="NZ_JACEIR010000005.1"/>
</dbReference>
<keyword evidence="4" id="KW-1185">Reference proteome</keyword>
<dbReference type="PRINTS" id="PR00080">
    <property type="entry name" value="SDRFAMILY"/>
</dbReference>
<dbReference type="PANTHER" id="PTHR48107">
    <property type="entry name" value="NADPH-DEPENDENT ALDEHYDE REDUCTASE-LIKE PROTEIN, CHLOROPLASTIC-RELATED"/>
    <property type="match status" value="1"/>
</dbReference>